<protein>
    <submittedName>
        <fullName evidence="1">Uncharacterized protein</fullName>
    </submittedName>
</protein>
<evidence type="ECO:0000313" key="2">
    <source>
        <dbReference type="Proteomes" id="UP001303889"/>
    </source>
</evidence>
<dbReference type="Proteomes" id="UP001303889">
    <property type="component" value="Unassembled WGS sequence"/>
</dbReference>
<dbReference type="InterPro" id="IPR022085">
    <property type="entry name" value="OpdG"/>
</dbReference>
<organism evidence="1 2">
    <name type="scientific">Staphylotrichum tortipilum</name>
    <dbReference type="NCBI Taxonomy" id="2831512"/>
    <lineage>
        <taxon>Eukaryota</taxon>
        <taxon>Fungi</taxon>
        <taxon>Dikarya</taxon>
        <taxon>Ascomycota</taxon>
        <taxon>Pezizomycotina</taxon>
        <taxon>Sordariomycetes</taxon>
        <taxon>Sordariomycetidae</taxon>
        <taxon>Sordariales</taxon>
        <taxon>Chaetomiaceae</taxon>
        <taxon>Staphylotrichum</taxon>
    </lineage>
</organism>
<accession>A0AAN6RSU3</accession>
<comment type="caution">
    <text evidence="1">The sequence shown here is derived from an EMBL/GenBank/DDBJ whole genome shotgun (WGS) entry which is preliminary data.</text>
</comment>
<reference evidence="1" key="1">
    <citation type="journal article" date="2023" name="Mol. Phylogenet. Evol.">
        <title>Genome-scale phylogeny and comparative genomics of the fungal order Sordariales.</title>
        <authorList>
            <person name="Hensen N."/>
            <person name="Bonometti L."/>
            <person name="Westerberg I."/>
            <person name="Brannstrom I.O."/>
            <person name="Guillou S."/>
            <person name="Cros-Aarteil S."/>
            <person name="Calhoun S."/>
            <person name="Haridas S."/>
            <person name="Kuo A."/>
            <person name="Mondo S."/>
            <person name="Pangilinan J."/>
            <person name="Riley R."/>
            <person name="LaButti K."/>
            <person name="Andreopoulos B."/>
            <person name="Lipzen A."/>
            <person name="Chen C."/>
            <person name="Yan M."/>
            <person name="Daum C."/>
            <person name="Ng V."/>
            <person name="Clum A."/>
            <person name="Steindorff A."/>
            <person name="Ohm R.A."/>
            <person name="Martin F."/>
            <person name="Silar P."/>
            <person name="Natvig D.O."/>
            <person name="Lalanne C."/>
            <person name="Gautier V."/>
            <person name="Ament-Velasquez S.L."/>
            <person name="Kruys A."/>
            <person name="Hutchinson M.I."/>
            <person name="Powell A.J."/>
            <person name="Barry K."/>
            <person name="Miller A.N."/>
            <person name="Grigoriev I.V."/>
            <person name="Debuchy R."/>
            <person name="Gladieux P."/>
            <person name="Hiltunen Thoren M."/>
            <person name="Johannesson H."/>
        </authorList>
    </citation>
    <scope>NUCLEOTIDE SEQUENCE</scope>
    <source>
        <strain evidence="1">CBS 103.79</strain>
    </source>
</reference>
<name>A0AAN6RSU3_9PEZI</name>
<sequence length="315" mass="35287">MCVKSLAGTLDAEIGDSETEEECWAEFGQMVPGDVSATPEEVKALREFVEAYRTENPIPAAEAARSLMSLDEDRIPCEGDDESNDKGERIALLLWDVATVIPHHQPALLAIIDAVMAMPRLEATPEQERRLGPMLGCWVHRYPSKAYGGGFGSPGLVRANAFAAHRLAMHPPKVTRSDELNSALQIIVYALELDPWNHTNVHALVPFIDIAGDVIYEWTDGRTQLRKFNPGGHPKGSVEYRHAQLPCIKGRHPEADLWDTDERVTRERWGFWKARLVWVSSQGELMQRTRDEATTVVRMMEDIERRAAQPSQSAV</sequence>
<dbReference type="EMBL" id="MU855632">
    <property type="protein sequence ID" value="KAK3900846.1"/>
    <property type="molecule type" value="Genomic_DNA"/>
</dbReference>
<reference evidence="1" key="2">
    <citation type="submission" date="2023-05" db="EMBL/GenBank/DDBJ databases">
        <authorList>
            <consortium name="Lawrence Berkeley National Laboratory"/>
            <person name="Steindorff A."/>
            <person name="Hensen N."/>
            <person name="Bonometti L."/>
            <person name="Westerberg I."/>
            <person name="Brannstrom I.O."/>
            <person name="Guillou S."/>
            <person name="Cros-Aarteil S."/>
            <person name="Calhoun S."/>
            <person name="Haridas S."/>
            <person name="Kuo A."/>
            <person name="Mondo S."/>
            <person name="Pangilinan J."/>
            <person name="Riley R."/>
            <person name="Labutti K."/>
            <person name="Andreopoulos B."/>
            <person name="Lipzen A."/>
            <person name="Chen C."/>
            <person name="Yanf M."/>
            <person name="Daum C."/>
            <person name="Ng V."/>
            <person name="Clum A."/>
            <person name="Ohm R."/>
            <person name="Martin F."/>
            <person name="Silar P."/>
            <person name="Natvig D."/>
            <person name="Lalanne C."/>
            <person name="Gautier V."/>
            <person name="Ament-Velasquez S.L."/>
            <person name="Kruys A."/>
            <person name="Hutchinson M.I."/>
            <person name="Powell A.J."/>
            <person name="Barry K."/>
            <person name="Miller A.N."/>
            <person name="Grigoriev I.V."/>
            <person name="Debuchy R."/>
            <person name="Gladieux P."/>
            <person name="Thoren M.H."/>
            <person name="Johannesson H."/>
        </authorList>
    </citation>
    <scope>NUCLEOTIDE SEQUENCE</scope>
    <source>
        <strain evidence="1">CBS 103.79</strain>
    </source>
</reference>
<gene>
    <name evidence="1" type="ORF">C8A05DRAFT_45396</name>
</gene>
<dbReference type="AlphaFoldDB" id="A0AAN6RSU3"/>
<evidence type="ECO:0000313" key="1">
    <source>
        <dbReference type="EMBL" id="KAK3900846.1"/>
    </source>
</evidence>
<dbReference type="Pfam" id="PF12311">
    <property type="entry name" value="DUF3632"/>
    <property type="match status" value="1"/>
</dbReference>
<proteinExistence type="predicted"/>
<keyword evidence="2" id="KW-1185">Reference proteome</keyword>